<accession>A6G081</accession>
<organism evidence="1 2">
    <name type="scientific">Plesiocystis pacifica SIR-1</name>
    <dbReference type="NCBI Taxonomy" id="391625"/>
    <lineage>
        <taxon>Bacteria</taxon>
        <taxon>Pseudomonadati</taxon>
        <taxon>Myxococcota</taxon>
        <taxon>Polyangia</taxon>
        <taxon>Nannocystales</taxon>
        <taxon>Nannocystaceae</taxon>
        <taxon>Plesiocystis</taxon>
    </lineage>
</organism>
<gene>
    <name evidence="1" type="ORF">PPSIR1_12883</name>
</gene>
<dbReference type="Proteomes" id="UP000005801">
    <property type="component" value="Unassembled WGS sequence"/>
</dbReference>
<name>A6G081_9BACT</name>
<sequence>MLHARRPTLLASTLCLSAMMTSGCGLEDLFNGRTTSTVSVFTAHGGTPSSPSQYPDYGMEGETRVFANDEGWEISLFQAYVTTANVRLVPCGKPPVSVEMFWGPCAENYITIEDGETLPLGAVTVDDGQFCAVEVDFAPYIVDDTLEDHVEPDNSEVEGNTIYIIGEARRGDDEQVPFEIITPRGARAILDLSDIQGGGPLTLDDEEFPRNLKIVQTYDSFFDGIDFAAVSPKDLEDSVLAALEFDTLVFEETN</sequence>
<dbReference type="OrthoDB" id="5504430at2"/>
<keyword evidence="2" id="KW-1185">Reference proteome</keyword>
<evidence type="ECO:0000313" key="1">
    <source>
        <dbReference type="EMBL" id="EDM80778.1"/>
    </source>
</evidence>
<reference evidence="1 2" key="1">
    <citation type="submission" date="2007-06" db="EMBL/GenBank/DDBJ databases">
        <authorList>
            <person name="Shimkets L."/>
            <person name="Ferriera S."/>
            <person name="Johnson J."/>
            <person name="Kravitz S."/>
            <person name="Beeson K."/>
            <person name="Sutton G."/>
            <person name="Rogers Y.-H."/>
            <person name="Friedman R."/>
            <person name="Frazier M."/>
            <person name="Venter J.C."/>
        </authorList>
    </citation>
    <scope>NUCLEOTIDE SEQUENCE [LARGE SCALE GENOMIC DNA]</scope>
    <source>
        <strain evidence="1 2">SIR-1</strain>
    </source>
</reference>
<dbReference type="RefSeq" id="WP_006970130.1">
    <property type="nucleotide sequence ID" value="NZ_ABCS01000008.1"/>
</dbReference>
<proteinExistence type="predicted"/>
<evidence type="ECO:0008006" key="3">
    <source>
        <dbReference type="Google" id="ProtNLM"/>
    </source>
</evidence>
<dbReference type="PROSITE" id="PS51257">
    <property type="entry name" value="PROKAR_LIPOPROTEIN"/>
    <property type="match status" value="1"/>
</dbReference>
<evidence type="ECO:0000313" key="2">
    <source>
        <dbReference type="Proteomes" id="UP000005801"/>
    </source>
</evidence>
<protein>
    <recommendedName>
        <fullName evidence="3">Lipoprotein</fullName>
    </recommendedName>
</protein>
<dbReference type="AlphaFoldDB" id="A6G081"/>
<dbReference type="EMBL" id="ABCS01000008">
    <property type="protein sequence ID" value="EDM80778.1"/>
    <property type="molecule type" value="Genomic_DNA"/>
</dbReference>
<comment type="caution">
    <text evidence="1">The sequence shown here is derived from an EMBL/GenBank/DDBJ whole genome shotgun (WGS) entry which is preliminary data.</text>
</comment>